<dbReference type="AlphaFoldDB" id="A0AAN7UUG5"/>
<reference evidence="3 4" key="1">
    <citation type="submission" date="2023-10" db="EMBL/GenBank/DDBJ databases">
        <title>Draft genome sequence of Xylaria bambusicola isolate GMP-LS, the root and basal stem rot pathogen of sugarcane in Indonesia.</title>
        <authorList>
            <person name="Selvaraj P."/>
            <person name="Muralishankar V."/>
            <person name="Muruganantham S."/>
            <person name="Sp S."/>
            <person name="Haryani S."/>
            <person name="Lau K.J.X."/>
            <person name="Naqvi N.I."/>
        </authorList>
    </citation>
    <scope>NUCLEOTIDE SEQUENCE [LARGE SCALE GENOMIC DNA]</scope>
    <source>
        <strain evidence="3">GMP-LS</strain>
    </source>
</reference>
<feature type="transmembrane region" description="Helical" evidence="2">
    <location>
        <begin position="147"/>
        <end position="167"/>
    </location>
</feature>
<evidence type="ECO:0000313" key="4">
    <source>
        <dbReference type="Proteomes" id="UP001305414"/>
    </source>
</evidence>
<dbReference type="PANTHER" id="PTHR35394">
    <property type="entry name" value="DUF3176 DOMAIN-CONTAINING PROTEIN"/>
    <property type="match status" value="1"/>
</dbReference>
<sequence>MAAQSPPPYDLKDGTNVSWYTNYARQSRQHNYHESADNVTSAMPMDITVESRPLSGLNSPYQGGWQSTTYEHGPWQVSGDFSHQYIHPPGHYTTVPLTDRDPLGEHSDKRDYTSTQRHGLSIAHARSGKNSKRGSVGTMLKLWSSDIAAILLAICVLVGVFVLLAYYDGKQTSTWTHPIALTTVVSILSTANSTALASVASNIISQAKWTWFWSPKTNPRLQGPPIKDMERFDQASRGVSGASFSF</sequence>
<feature type="transmembrane region" description="Helical" evidence="2">
    <location>
        <begin position="179"/>
        <end position="204"/>
    </location>
</feature>
<gene>
    <name evidence="3" type="ORF">RRF57_011949</name>
</gene>
<organism evidence="3 4">
    <name type="scientific">Xylaria bambusicola</name>
    <dbReference type="NCBI Taxonomy" id="326684"/>
    <lineage>
        <taxon>Eukaryota</taxon>
        <taxon>Fungi</taxon>
        <taxon>Dikarya</taxon>
        <taxon>Ascomycota</taxon>
        <taxon>Pezizomycotina</taxon>
        <taxon>Sordariomycetes</taxon>
        <taxon>Xylariomycetidae</taxon>
        <taxon>Xylariales</taxon>
        <taxon>Xylariaceae</taxon>
        <taxon>Xylaria</taxon>
    </lineage>
</organism>
<evidence type="ECO:0000256" key="1">
    <source>
        <dbReference type="SAM" id="MobiDB-lite"/>
    </source>
</evidence>
<name>A0AAN7UUG5_9PEZI</name>
<feature type="region of interest" description="Disordered" evidence="1">
    <location>
        <begin position="92"/>
        <end position="118"/>
    </location>
</feature>
<feature type="compositionally biased region" description="Basic and acidic residues" evidence="1">
    <location>
        <begin position="98"/>
        <end position="112"/>
    </location>
</feature>
<keyword evidence="2" id="KW-0472">Membrane</keyword>
<comment type="caution">
    <text evidence="3">The sequence shown here is derived from an EMBL/GenBank/DDBJ whole genome shotgun (WGS) entry which is preliminary data.</text>
</comment>
<keyword evidence="2" id="KW-0812">Transmembrane</keyword>
<dbReference type="EMBL" id="JAWHQM010000065">
    <property type="protein sequence ID" value="KAK5636237.1"/>
    <property type="molecule type" value="Genomic_DNA"/>
</dbReference>
<keyword evidence="2" id="KW-1133">Transmembrane helix</keyword>
<accession>A0AAN7UUG5</accession>
<evidence type="ECO:0000256" key="2">
    <source>
        <dbReference type="SAM" id="Phobius"/>
    </source>
</evidence>
<dbReference type="PANTHER" id="PTHR35394:SF5">
    <property type="entry name" value="DUF3176 DOMAIN-CONTAINING PROTEIN"/>
    <property type="match status" value="1"/>
</dbReference>
<evidence type="ECO:0000313" key="3">
    <source>
        <dbReference type="EMBL" id="KAK5636237.1"/>
    </source>
</evidence>
<dbReference type="Proteomes" id="UP001305414">
    <property type="component" value="Unassembled WGS sequence"/>
</dbReference>
<proteinExistence type="predicted"/>
<dbReference type="Pfam" id="PF11374">
    <property type="entry name" value="DUF3176"/>
    <property type="match status" value="1"/>
</dbReference>
<protein>
    <submittedName>
        <fullName evidence="3">Uncharacterized protein</fullName>
    </submittedName>
</protein>
<dbReference type="InterPro" id="IPR021514">
    <property type="entry name" value="DUF3176"/>
</dbReference>
<keyword evidence="4" id="KW-1185">Reference proteome</keyword>